<name>F8Q9S1_SERL3</name>
<dbReference type="HOGENOM" id="CLU_2795520_0_0_1"/>
<accession>F8Q9S1</accession>
<organism evidence="2">
    <name type="scientific">Serpula lacrymans var. lacrymans (strain S7.3)</name>
    <name type="common">Dry rot fungus</name>
    <dbReference type="NCBI Taxonomy" id="936435"/>
    <lineage>
        <taxon>Eukaryota</taxon>
        <taxon>Fungi</taxon>
        <taxon>Dikarya</taxon>
        <taxon>Basidiomycota</taxon>
        <taxon>Agaricomycotina</taxon>
        <taxon>Agaricomycetes</taxon>
        <taxon>Agaricomycetidae</taxon>
        <taxon>Boletales</taxon>
        <taxon>Coniophorineae</taxon>
        <taxon>Serpulaceae</taxon>
        <taxon>Serpula</taxon>
    </lineage>
</organism>
<dbReference type="InParanoid" id="F8Q9S1"/>
<proteinExistence type="predicted"/>
<evidence type="ECO:0000313" key="1">
    <source>
        <dbReference type="EMBL" id="EGN95326.1"/>
    </source>
</evidence>
<dbReference type="Proteomes" id="UP000008063">
    <property type="component" value="Unassembled WGS sequence"/>
</dbReference>
<reference evidence="2" key="1">
    <citation type="journal article" date="2011" name="Science">
        <title>The plant cell wall-decomposing machinery underlies the functional diversity of forest fungi.</title>
        <authorList>
            <person name="Eastwood D.C."/>
            <person name="Floudas D."/>
            <person name="Binder M."/>
            <person name="Majcherczyk A."/>
            <person name="Schneider P."/>
            <person name="Aerts A."/>
            <person name="Asiegbu F.O."/>
            <person name="Baker S.E."/>
            <person name="Barry K."/>
            <person name="Bendiksby M."/>
            <person name="Blumentritt M."/>
            <person name="Coutinho P.M."/>
            <person name="Cullen D."/>
            <person name="de Vries R.P."/>
            <person name="Gathman A."/>
            <person name="Goodell B."/>
            <person name="Henrissat B."/>
            <person name="Ihrmark K."/>
            <person name="Kauserud H."/>
            <person name="Kohler A."/>
            <person name="LaButti K."/>
            <person name="Lapidus A."/>
            <person name="Lavin J.L."/>
            <person name="Lee Y.-H."/>
            <person name="Lindquist E."/>
            <person name="Lilly W."/>
            <person name="Lucas S."/>
            <person name="Morin E."/>
            <person name="Murat C."/>
            <person name="Oguiza J.A."/>
            <person name="Park J."/>
            <person name="Pisabarro A.G."/>
            <person name="Riley R."/>
            <person name="Rosling A."/>
            <person name="Salamov A."/>
            <person name="Schmidt O."/>
            <person name="Schmutz J."/>
            <person name="Skrede I."/>
            <person name="Stenlid J."/>
            <person name="Wiebenga A."/>
            <person name="Xie X."/>
            <person name="Kuees U."/>
            <person name="Hibbett D.S."/>
            <person name="Hoffmeister D."/>
            <person name="Hoegberg N."/>
            <person name="Martin F."/>
            <person name="Grigoriev I.V."/>
            <person name="Watkinson S.C."/>
        </authorList>
    </citation>
    <scope>NUCLEOTIDE SEQUENCE [LARGE SCALE GENOMIC DNA]</scope>
    <source>
        <strain evidence="2">strain S7.3</strain>
    </source>
</reference>
<dbReference type="AlphaFoldDB" id="F8Q9S1"/>
<dbReference type="EMBL" id="GL945486">
    <property type="protein sequence ID" value="EGN95326.1"/>
    <property type="molecule type" value="Genomic_DNA"/>
</dbReference>
<evidence type="ECO:0000313" key="2">
    <source>
        <dbReference type="Proteomes" id="UP000008063"/>
    </source>
</evidence>
<keyword evidence="2" id="KW-1185">Reference proteome</keyword>
<gene>
    <name evidence="1" type="ORF">SERLA73DRAFT_187627</name>
</gene>
<protein>
    <submittedName>
        <fullName evidence="1">Uncharacterized protein</fullName>
    </submittedName>
</protein>
<sequence>MVIPAIPSCHRPAVHAVSVAPEIGVLGGLKTFHYFQHSVNDQTLGEQRACLSSDNRGLRESVTAEGSE</sequence>